<feature type="compositionally biased region" description="Basic and acidic residues" evidence="1">
    <location>
        <begin position="16"/>
        <end position="32"/>
    </location>
</feature>
<proteinExistence type="predicted"/>
<dbReference type="Proteomes" id="UP000004217">
    <property type="component" value="Unassembled WGS sequence"/>
</dbReference>
<reference evidence="2 3" key="1">
    <citation type="submission" date="2011-08" db="EMBL/GenBank/DDBJ databases">
        <authorList>
            <person name="Lin Y."/>
            <person name="Hao X."/>
            <person name="Johnstone L."/>
            <person name="Miller S.J."/>
            <person name="Wei G."/>
            <person name="Rensing C."/>
        </authorList>
    </citation>
    <scope>NUCLEOTIDE SEQUENCE [LARGE SCALE GENOMIC DNA]</scope>
    <source>
        <strain evidence="2 3">K42</strain>
    </source>
</reference>
<name>G2GBM6_9ACTN</name>
<dbReference type="PATRIC" id="fig|700597.3.peg.2838"/>
<protein>
    <submittedName>
        <fullName evidence="2">Uncharacterized protein</fullName>
    </submittedName>
</protein>
<sequence>MIVEKDTSASTKRGAKRSDEWERVKALVEDGKAAPNSPVPDGSRPAMTRNWPKARPG</sequence>
<accession>G2GBM6</accession>
<organism evidence="2 3">
    <name type="scientific">Streptomyces zinciresistens K42</name>
    <dbReference type="NCBI Taxonomy" id="700597"/>
    <lineage>
        <taxon>Bacteria</taxon>
        <taxon>Bacillati</taxon>
        <taxon>Actinomycetota</taxon>
        <taxon>Actinomycetes</taxon>
        <taxon>Kitasatosporales</taxon>
        <taxon>Streptomycetaceae</taxon>
        <taxon>Streptomyces</taxon>
    </lineage>
</organism>
<evidence type="ECO:0000256" key="1">
    <source>
        <dbReference type="SAM" id="MobiDB-lite"/>
    </source>
</evidence>
<comment type="caution">
    <text evidence="2">The sequence shown here is derived from an EMBL/GenBank/DDBJ whole genome shotgun (WGS) entry which is preliminary data.</text>
</comment>
<evidence type="ECO:0000313" key="3">
    <source>
        <dbReference type="Proteomes" id="UP000004217"/>
    </source>
</evidence>
<evidence type="ECO:0000313" key="2">
    <source>
        <dbReference type="EMBL" id="EGX59142.1"/>
    </source>
</evidence>
<keyword evidence="3" id="KW-1185">Reference proteome</keyword>
<gene>
    <name evidence="2" type="ORF">SZN_14501</name>
</gene>
<feature type="region of interest" description="Disordered" evidence="1">
    <location>
        <begin position="1"/>
        <end position="57"/>
    </location>
</feature>
<dbReference type="AlphaFoldDB" id="G2GBM6"/>
<dbReference type="EMBL" id="AGBF01000037">
    <property type="protein sequence ID" value="EGX59142.1"/>
    <property type="molecule type" value="Genomic_DNA"/>
</dbReference>